<dbReference type="InterPro" id="IPR024535">
    <property type="entry name" value="RHGA/B-epi-like_pectate_lyase"/>
</dbReference>
<feature type="signal peptide" evidence="5">
    <location>
        <begin position="1"/>
        <end position="19"/>
    </location>
</feature>
<dbReference type="RefSeq" id="WP_138729050.1">
    <property type="nucleotide sequence ID" value="NZ_SRMP02000049.1"/>
</dbReference>
<dbReference type="InterPro" id="IPR051801">
    <property type="entry name" value="GH28_Enzymes"/>
</dbReference>
<name>A0ABW9JR10_9SPHI</name>
<dbReference type="EMBL" id="SRMP02000049">
    <property type="protein sequence ID" value="MFN0293382.1"/>
    <property type="molecule type" value="Genomic_DNA"/>
</dbReference>
<accession>A0ABW9JR10</accession>
<comment type="caution">
    <text evidence="7">The sequence shown here is derived from an EMBL/GenBank/DDBJ whole genome shotgun (WGS) entry which is preliminary data.</text>
</comment>
<keyword evidence="2 4" id="KW-0378">Hydrolase</keyword>
<dbReference type="InterPro" id="IPR012334">
    <property type="entry name" value="Pectin_lyas_fold"/>
</dbReference>
<sequence>MKTKILFLIFAAAVFHSSAQPSLQSKFSWHKLPMVTKPVFKKDTLNIKTYGAVNDGISLNTEAINKAIAACNQKGGGVVLVPSGLWLTGPIYLQSNVNLHLAVGATLSFTTDKSNYVLVEGDYEGKSAARNESPINGKNLENIAITGKGIIDGNGDAWRAVGQSQLTAAQWKDKLASGGVLSDNQKTWFPSEQFKDAHQNNKSMLLQPNKTLADFADMKDFLRPNLVVLKNCKKVLLEEVTFQNSPAWCLHPLMCEDVTISGVKIKNPHYAQNGDGIDLESCKRFIVQNSILDVGDDAICIKSGKDEEGRKRGMPSERGIIRDNIVYSGHGGVVIGSEMSGGARDIFIENCTFIGTDKGLRFKSTRGRGGVVENIFARNIAMKDIVQEAIFFDMFYFVKFATDGKRDETPKVNEGTPIFRNMVFENVVCNGAKTAFFVRGLTEMKVQNIVLRSSTFNTDNAVSLTDASGIKIDEVKFLTNHKQPLFTIVNGKDITLNKVSYDKKAPSLLVLEGESSSGIKVLNTPLVWEDKGLTFKNGATPKAITYN</sequence>
<protein>
    <submittedName>
        <fullName evidence="7">Glycoside hydrolase family 28 protein</fullName>
        <ecNumber evidence="7">3.2.1.-</ecNumber>
    </submittedName>
</protein>
<dbReference type="InterPro" id="IPR006626">
    <property type="entry name" value="PbH1"/>
</dbReference>
<dbReference type="Pfam" id="PF12708">
    <property type="entry name" value="Pect-lyase_RHGA_epim"/>
    <property type="match status" value="1"/>
</dbReference>
<evidence type="ECO:0000256" key="4">
    <source>
        <dbReference type="RuleBase" id="RU361169"/>
    </source>
</evidence>
<feature type="domain" description="Rhamnogalacturonase A/B/Epimerase-like pectate lyase" evidence="6">
    <location>
        <begin position="45"/>
        <end position="111"/>
    </location>
</feature>
<dbReference type="Proteomes" id="UP001517367">
    <property type="component" value="Unassembled WGS sequence"/>
</dbReference>
<keyword evidence="3 4" id="KW-0326">Glycosidase</keyword>
<dbReference type="InterPro" id="IPR000743">
    <property type="entry name" value="Glyco_hydro_28"/>
</dbReference>
<comment type="similarity">
    <text evidence="1 4">Belongs to the glycosyl hydrolase 28 family.</text>
</comment>
<dbReference type="PROSITE" id="PS00502">
    <property type="entry name" value="POLYGALACTURONASE"/>
    <property type="match status" value="1"/>
</dbReference>
<dbReference type="GO" id="GO:0016798">
    <property type="term" value="F:hydrolase activity, acting on glycosyl bonds"/>
    <property type="evidence" value="ECO:0007669"/>
    <property type="project" value="UniProtKB-KW"/>
</dbReference>
<keyword evidence="8" id="KW-1185">Reference proteome</keyword>
<dbReference type="PANTHER" id="PTHR31339">
    <property type="entry name" value="PECTIN LYASE-RELATED"/>
    <property type="match status" value="1"/>
</dbReference>
<evidence type="ECO:0000256" key="1">
    <source>
        <dbReference type="ARBA" id="ARBA00008834"/>
    </source>
</evidence>
<dbReference type="SUPFAM" id="SSF51126">
    <property type="entry name" value="Pectin lyase-like"/>
    <property type="match status" value="1"/>
</dbReference>
<dbReference type="EC" id="3.2.1.-" evidence="7"/>
<organism evidence="7 8">
    <name type="scientific">Pedobacter helvus</name>
    <dbReference type="NCBI Taxonomy" id="2563444"/>
    <lineage>
        <taxon>Bacteria</taxon>
        <taxon>Pseudomonadati</taxon>
        <taxon>Bacteroidota</taxon>
        <taxon>Sphingobacteriia</taxon>
        <taxon>Sphingobacteriales</taxon>
        <taxon>Sphingobacteriaceae</taxon>
        <taxon>Pedobacter</taxon>
    </lineage>
</organism>
<evidence type="ECO:0000256" key="3">
    <source>
        <dbReference type="ARBA" id="ARBA00023295"/>
    </source>
</evidence>
<evidence type="ECO:0000313" key="7">
    <source>
        <dbReference type="EMBL" id="MFN0293382.1"/>
    </source>
</evidence>
<keyword evidence="5" id="KW-0732">Signal</keyword>
<reference evidence="7 8" key="1">
    <citation type="submission" date="2024-12" db="EMBL/GenBank/DDBJ databases">
        <authorList>
            <person name="Hu S."/>
        </authorList>
    </citation>
    <scope>NUCLEOTIDE SEQUENCE [LARGE SCALE GENOMIC DNA]</scope>
    <source>
        <strain evidence="7 8">P-25</strain>
    </source>
</reference>
<dbReference type="InterPro" id="IPR011050">
    <property type="entry name" value="Pectin_lyase_fold/virulence"/>
</dbReference>
<dbReference type="Gene3D" id="2.160.20.10">
    <property type="entry name" value="Single-stranded right-handed beta-helix, Pectin lyase-like"/>
    <property type="match status" value="1"/>
</dbReference>
<evidence type="ECO:0000259" key="6">
    <source>
        <dbReference type="Pfam" id="PF12708"/>
    </source>
</evidence>
<gene>
    <name evidence="7" type="ORF">E5L68_018500</name>
</gene>
<dbReference type="SMART" id="SM00710">
    <property type="entry name" value="PbH1"/>
    <property type="match status" value="5"/>
</dbReference>
<feature type="chain" id="PRO_5045578153" evidence="5">
    <location>
        <begin position="20"/>
        <end position="547"/>
    </location>
</feature>
<evidence type="ECO:0000313" key="8">
    <source>
        <dbReference type="Proteomes" id="UP001517367"/>
    </source>
</evidence>
<dbReference type="Pfam" id="PF00295">
    <property type="entry name" value="Glyco_hydro_28"/>
    <property type="match status" value="1"/>
</dbReference>
<dbReference type="PANTHER" id="PTHR31339:SF9">
    <property type="entry name" value="PLASMIN AND FIBRONECTIN-BINDING PROTEIN A"/>
    <property type="match status" value="1"/>
</dbReference>
<proteinExistence type="inferred from homology"/>
<evidence type="ECO:0000256" key="5">
    <source>
        <dbReference type="SAM" id="SignalP"/>
    </source>
</evidence>
<evidence type="ECO:0000256" key="2">
    <source>
        <dbReference type="ARBA" id="ARBA00022801"/>
    </source>
</evidence>